<reference evidence="1" key="2">
    <citation type="journal article" date="2023" name="Science">
        <title>Genomic signatures of disease resistance in endangered staghorn corals.</title>
        <authorList>
            <person name="Vollmer S.V."/>
            <person name="Selwyn J.D."/>
            <person name="Despard B.A."/>
            <person name="Roesel C.L."/>
        </authorList>
    </citation>
    <scope>NUCLEOTIDE SEQUENCE</scope>
    <source>
        <strain evidence="1">K2</strain>
    </source>
</reference>
<dbReference type="EMBL" id="JARQWQ010000059">
    <property type="protein sequence ID" value="KAK2555909.1"/>
    <property type="molecule type" value="Genomic_DNA"/>
</dbReference>
<keyword evidence="2" id="KW-1185">Reference proteome</keyword>
<name>A0AAD9Q7C1_ACRCE</name>
<proteinExistence type="predicted"/>
<evidence type="ECO:0000313" key="1">
    <source>
        <dbReference type="EMBL" id="KAK2555909.1"/>
    </source>
</evidence>
<comment type="caution">
    <text evidence="1">The sequence shown here is derived from an EMBL/GenBank/DDBJ whole genome shotgun (WGS) entry which is preliminary data.</text>
</comment>
<reference evidence="1" key="1">
    <citation type="journal article" date="2023" name="G3 (Bethesda)">
        <title>Whole genome assembly and annotation of the endangered Caribbean coral Acropora cervicornis.</title>
        <authorList>
            <person name="Selwyn J.D."/>
            <person name="Vollmer S.V."/>
        </authorList>
    </citation>
    <scope>NUCLEOTIDE SEQUENCE</scope>
    <source>
        <strain evidence="1">K2</strain>
    </source>
</reference>
<sequence length="77" mass="8592">MQRSLQGVDITTAEGAEAFHQLFSVLESLADQGINVVATQKVLKDGKKYLKNTFETYIGRSEHRSDHCSVHALSDRN</sequence>
<gene>
    <name evidence="1" type="ORF">P5673_022174</name>
</gene>
<evidence type="ECO:0000313" key="2">
    <source>
        <dbReference type="Proteomes" id="UP001249851"/>
    </source>
</evidence>
<organism evidence="1 2">
    <name type="scientific">Acropora cervicornis</name>
    <name type="common">Staghorn coral</name>
    <dbReference type="NCBI Taxonomy" id="6130"/>
    <lineage>
        <taxon>Eukaryota</taxon>
        <taxon>Metazoa</taxon>
        <taxon>Cnidaria</taxon>
        <taxon>Anthozoa</taxon>
        <taxon>Hexacorallia</taxon>
        <taxon>Scleractinia</taxon>
        <taxon>Astrocoeniina</taxon>
        <taxon>Acroporidae</taxon>
        <taxon>Acropora</taxon>
    </lineage>
</organism>
<dbReference type="Proteomes" id="UP001249851">
    <property type="component" value="Unassembled WGS sequence"/>
</dbReference>
<dbReference type="AlphaFoldDB" id="A0AAD9Q7C1"/>
<accession>A0AAD9Q7C1</accession>
<protein>
    <submittedName>
        <fullName evidence="1">Uncharacterized protein</fullName>
    </submittedName>
</protein>